<organism evidence="2 3">
    <name type="scientific">Natronorubrum tibetense GA33</name>
    <dbReference type="NCBI Taxonomy" id="1114856"/>
    <lineage>
        <taxon>Archaea</taxon>
        <taxon>Methanobacteriati</taxon>
        <taxon>Methanobacteriota</taxon>
        <taxon>Stenosarchaea group</taxon>
        <taxon>Halobacteria</taxon>
        <taxon>Halobacteriales</taxon>
        <taxon>Natrialbaceae</taxon>
        <taxon>Natronorubrum</taxon>
    </lineage>
</organism>
<dbReference type="InterPro" id="IPR004843">
    <property type="entry name" value="Calcineurin-like_PHP"/>
</dbReference>
<accession>L9VRL2</accession>
<protein>
    <submittedName>
        <fullName evidence="2">Metallophosphoesterase</fullName>
    </submittedName>
</protein>
<dbReference type="STRING" id="1114856.GCA_000383975_03239"/>
<feature type="domain" description="Calcineurin-like phosphoesterase" evidence="1">
    <location>
        <begin position="3"/>
        <end position="97"/>
    </location>
</feature>
<dbReference type="Proteomes" id="UP000011599">
    <property type="component" value="Unassembled WGS sequence"/>
</dbReference>
<dbReference type="eggNOG" id="arCOG01145">
    <property type="taxonomic scope" value="Archaea"/>
</dbReference>
<dbReference type="Gene3D" id="3.60.21.10">
    <property type="match status" value="2"/>
</dbReference>
<dbReference type="OrthoDB" id="50367at2157"/>
<dbReference type="GO" id="GO:0016787">
    <property type="term" value="F:hydrolase activity"/>
    <property type="evidence" value="ECO:0007669"/>
    <property type="project" value="InterPro"/>
</dbReference>
<proteinExistence type="predicted"/>
<dbReference type="SUPFAM" id="SSF56300">
    <property type="entry name" value="Metallo-dependent phosphatases"/>
    <property type="match status" value="1"/>
</dbReference>
<reference evidence="2 3" key="1">
    <citation type="journal article" date="2014" name="PLoS Genet.">
        <title>Phylogenetically driven sequencing of extremely halophilic archaea reveals strategies for static and dynamic osmo-response.</title>
        <authorList>
            <person name="Becker E.A."/>
            <person name="Seitzer P.M."/>
            <person name="Tritt A."/>
            <person name="Larsen D."/>
            <person name="Krusor M."/>
            <person name="Yao A.I."/>
            <person name="Wu D."/>
            <person name="Madern D."/>
            <person name="Eisen J.A."/>
            <person name="Darling A.E."/>
            <person name="Facciotti M.T."/>
        </authorList>
    </citation>
    <scope>NUCLEOTIDE SEQUENCE [LARGE SCALE GENOMIC DNA]</scope>
    <source>
        <strain evidence="2 3">GA33</strain>
    </source>
</reference>
<evidence type="ECO:0000313" key="2">
    <source>
        <dbReference type="EMBL" id="ELY39804.1"/>
    </source>
</evidence>
<evidence type="ECO:0000313" key="3">
    <source>
        <dbReference type="Proteomes" id="UP000011599"/>
    </source>
</evidence>
<keyword evidence="3" id="KW-1185">Reference proteome</keyword>
<dbReference type="AlphaFoldDB" id="L9VRL2"/>
<name>L9VRL2_9EURY</name>
<dbReference type="EMBL" id="AOHW01000036">
    <property type="protein sequence ID" value="ELY39804.1"/>
    <property type="molecule type" value="Genomic_DNA"/>
</dbReference>
<dbReference type="InterPro" id="IPR029052">
    <property type="entry name" value="Metallo-depent_PP-like"/>
</dbReference>
<sequence length="311" mass="33646">MVRLLLLGDLHLSATGPTTPPECPNIESLDVDAIVSIGDIIDDNTDHAGDETAGSAYERRGRAFFEQLNEVGVPVITVPGNHDPVDCTRRLANGLDNVIVAHRCAVDDLIRKQPTLEAVRFVGWGCKQFDLTPTFAYDQYPGIVPELTEVKSVTQTAAQTANAVEAIVGRFLAGRLDSREAAVELGVSADRQQKCAGELTELAEEFDEIRELLTNKGETTILLSHESPFHVDFDHHHSSEALRGRLHRGSIPLKMAIAASAPDVVFSGHMHAEGRDVIETTGGYADIYNPGSPGVSFVEIETETGSLTRVV</sequence>
<comment type="caution">
    <text evidence="2">The sequence shown here is derived from an EMBL/GenBank/DDBJ whole genome shotgun (WGS) entry which is preliminary data.</text>
</comment>
<dbReference type="RefSeq" id="WP_006090756.1">
    <property type="nucleotide sequence ID" value="NZ_AOHW01000036.1"/>
</dbReference>
<evidence type="ECO:0000259" key="1">
    <source>
        <dbReference type="Pfam" id="PF00149"/>
    </source>
</evidence>
<gene>
    <name evidence="2" type="ORF">C496_14041</name>
</gene>
<dbReference type="Pfam" id="PF00149">
    <property type="entry name" value="Metallophos"/>
    <property type="match status" value="1"/>
</dbReference>